<dbReference type="Proteomes" id="UP001352852">
    <property type="component" value="Unassembled WGS sequence"/>
</dbReference>
<comment type="caution">
    <text evidence="1">The sequence shown here is derived from an EMBL/GenBank/DDBJ whole genome shotgun (WGS) entry which is preliminary data.</text>
</comment>
<evidence type="ECO:0000313" key="1">
    <source>
        <dbReference type="EMBL" id="MED6275057.1"/>
    </source>
</evidence>
<proteinExistence type="predicted"/>
<name>A0ABU7DIX6_9TELE</name>
<gene>
    <name evidence="1" type="ORF">CHARACLAT_022571</name>
</gene>
<protein>
    <submittedName>
        <fullName evidence="1">Uncharacterized protein</fullName>
    </submittedName>
</protein>
<accession>A0ABU7DIX6</accession>
<evidence type="ECO:0000313" key="2">
    <source>
        <dbReference type="Proteomes" id="UP001352852"/>
    </source>
</evidence>
<reference evidence="1 2" key="1">
    <citation type="submission" date="2021-06" db="EMBL/GenBank/DDBJ databases">
        <authorList>
            <person name="Palmer J.M."/>
        </authorList>
    </citation>
    <scope>NUCLEOTIDE SEQUENCE [LARGE SCALE GENOMIC DNA]</scope>
    <source>
        <strain evidence="1 2">CL_MEX2019</strain>
        <tissue evidence="1">Muscle</tissue>
    </source>
</reference>
<sequence length="131" mass="15161">MQSDYPMNKREKLSQREEMTSCMYDLWEVYVIGKLKSSLLHSSMSVCSSVVLHLPHVQSNIRQFKHIHLHLYGINTSILKLNNYLPHCRVAELVITCKLHTAGCRENGTSLQATLRHANLKLEKVWNILMD</sequence>
<dbReference type="EMBL" id="JAHUTJ010026902">
    <property type="protein sequence ID" value="MED6275057.1"/>
    <property type="molecule type" value="Genomic_DNA"/>
</dbReference>
<organism evidence="1 2">
    <name type="scientific">Characodon lateralis</name>
    <dbReference type="NCBI Taxonomy" id="208331"/>
    <lineage>
        <taxon>Eukaryota</taxon>
        <taxon>Metazoa</taxon>
        <taxon>Chordata</taxon>
        <taxon>Craniata</taxon>
        <taxon>Vertebrata</taxon>
        <taxon>Euteleostomi</taxon>
        <taxon>Actinopterygii</taxon>
        <taxon>Neopterygii</taxon>
        <taxon>Teleostei</taxon>
        <taxon>Neoteleostei</taxon>
        <taxon>Acanthomorphata</taxon>
        <taxon>Ovalentaria</taxon>
        <taxon>Atherinomorphae</taxon>
        <taxon>Cyprinodontiformes</taxon>
        <taxon>Goodeidae</taxon>
        <taxon>Characodon</taxon>
    </lineage>
</organism>
<keyword evidence="2" id="KW-1185">Reference proteome</keyword>